<dbReference type="AlphaFoldDB" id="A0A9D7FDI7"/>
<dbReference type="InterPro" id="IPR018247">
    <property type="entry name" value="EF_Hand_1_Ca_BS"/>
</dbReference>
<keyword evidence="4" id="KW-0175">Coiled coil</keyword>
<evidence type="ECO:0000313" key="8">
    <source>
        <dbReference type="Proteomes" id="UP000886602"/>
    </source>
</evidence>
<accession>A0A9D7FDI7</accession>
<keyword evidence="5" id="KW-0732">Signal</keyword>
<name>A0A9D7FDI7_9RHOO</name>
<dbReference type="Pfam" id="PF07719">
    <property type="entry name" value="TPR_2"/>
    <property type="match status" value="1"/>
</dbReference>
<evidence type="ECO:0000256" key="3">
    <source>
        <dbReference type="PROSITE-ProRule" id="PRU00339"/>
    </source>
</evidence>
<dbReference type="Proteomes" id="UP000886602">
    <property type="component" value="Unassembled WGS sequence"/>
</dbReference>
<dbReference type="PROSITE" id="PS50005">
    <property type="entry name" value="TPR"/>
    <property type="match status" value="1"/>
</dbReference>
<dbReference type="SUPFAM" id="SSF48452">
    <property type="entry name" value="TPR-like"/>
    <property type="match status" value="2"/>
</dbReference>
<dbReference type="Gene3D" id="1.25.40.10">
    <property type="entry name" value="Tetratricopeptide repeat domain"/>
    <property type="match status" value="2"/>
</dbReference>
<feature type="coiled-coil region" evidence="4">
    <location>
        <begin position="552"/>
        <end position="579"/>
    </location>
</feature>
<feature type="chain" id="PRO_5039338044" evidence="5">
    <location>
        <begin position="23"/>
        <end position="1016"/>
    </location>
</feature>
<proteinExistence type="predicted"/>
<keyword evidence="1" id="KW-0677">Repeat</keyword>
<evidence type="ECO:0000256" key="5">
    <source>
        <dbReference type="SAM" id="SignalP"/>
    </source>
</evidence>
<evidence type="ECO:0000313" key="7">
    <source>
        <dbReference type="EMBL" id="MBK7423687.1"/>
    </source>
</evidence>
<dbReference type="SMART" id="SM00028">
    <property type="entry name" value="TPR"/>
    <property type="match status" value="3"/>
</dbReference>
<evidence type="ECO:0000256" key="4">
    <source>
        <dbReference type="SAM" id="Coils"/>
    </source>
</evidence>
<dbReference type="Pfam" id="PF12770">
    <property type="entry name" value="CHAT"/>
    <property type="match status" value="1"/>
</dbReference>
<dbReference type="InterPro" id="IPR019734">
    <property type="entry name" value="TPR_rpt"/>
</dbReference>
<comment type="caution">
    <text evidence="7">The sequence shown here is derived from an EMBL/GenBank/DDBJ whole genome shotgun (WGS) entry which is preliminary data.</text>
</comment>
<feature type="signal peptide" evidence="5">
    <location>
        <begin position="1"/>
        <end position="22"/>
    </location>
</feature>
<dbReference type="InterPro" id="IPR024983">
    <property type="entry name" value="CHAT_dom"/>
</dbReference>
<dbReference type="EMBL" id="JADJNC010000017">
    <property type="protein sequence ID" value="MBK7423687.1"/>
    <property type="molecule type" value="Genomic_DNA"/>
</dbReference>
<feature type="domain" description="CHAT" evidence="6">
    <location>
        <begin position="667"/>
        <end position="1013"/>
    </location>
</feature>
<dbReference type="Pfam" id="PF13424">
    <property type="entry name" value="TPR_12"/>
    <property type="match status" value="1"/>
</dbReference>
<organism evidence="7 8">
    <name type="scientific">Candidatus Propionivibrio dominans</name>
    <dbReference type="NCBI Taxonomy" id="2954373"/>
    <lineage>
        <taxon>Bacteria</taxon>
        <taxon>Pseudomonadati</taxon>
        <taxon>Pseudomonadota</taxon>
        <taxon>Betaproteobacteria</taxon>
        <taxon>Rhodocyclales</taxon>
        <taxon>Rhodocyclaceae</taxon>
        <taxon>Propionivibrio</taxon>
    </lineage>
</organism>
<evidence type="ECO:0000259" key="6">
    <source>
        <dbReference type="Pfam" id="PF12770"/>
    </source>
</evidence>
<keyword evidence="2 3" id="KW-0802">TPR repeat</keyword>
<sequence>MRLLTLRLALCFLLLFANGARADEDTEEILATDSRATAEFEKQISATPPGADAPQELCIFLHRRGVAYMRLGRYDQALADLKQALGLKQAASPELWCDRWRLQGDIYGAIHSTGDWLLLTDYAQSVADEYKTSNKWHYFSTQLWMVDAQINLANLRKADEAFQRAGEVLPALRQSKVWAIYGTNTLGRYSSYAAQMQSLRGNYVEAERFRRQALGYAREFLDSVSAKRSPEHLDISLALGTLIERKRLLAGILSVQGKTGEAEILARQALEETLARSGKNTLKTANALSTLGKIKLQQGQIAEALRLQEQALAALENSGTRAYSTALSNQRAEIGFLLGVQGRWAEALKVYELRDQAMRSNAAQFAKSGSKNITWAMALLKNQRIDDAEVMLRGIVNWNLKKPFVDPLYLAHLRGYLAVVLVAAGKNEAALTEFREAFPVLIRQAETDNSSDNGGFVRQYRLRLIAEGYLELLARLASEKSAPAGFDPIAEAFRVAEVARGSSVQQAIANSAARATLPDAALAELARREQDTANQISALNKLLIRLASAAEDQRLEKTISDIRNDVVRLESRHATLRRELAERYPAYAELVAPRPPTPADIQKVLLKDEAAVAIYVAEKKTYVWTITPTRVGFRVAELTRQQVDQQVATLRRAFDLSDGVIHPFDTAIARNLYAALLAPDEALWADARLLNIIPHGALGQLPFAVLLTSASASSNLAEQPWLLKKLAIAQQPSVGTLIALRAQGRSEASRRPFVGFGDPLFMNQTPGSNAGTRSVRNLAVARVRDDLPEKTGAAASTRSAGALPDTDAAVLLRGFTQLPPLPDTSEELNDIGKTLGANPKIDIFLGKQATEGKVKSSDLSSYRVVAFATHGLVPGDLRGLDQPSLAMANPALTDDRNNDGFLTLSEVLGLKLNADWVVLSACNTASGDGKNEEAVSGLGRAFFFAGSRRLLVSYWPVETVSARLLTTELFKRQTEHPEESKAEALRHSMLKLMNSSKDYSHPAFWAPFGLIGDAAK</sequence>
<protein>
    <submittedName>
        <fullName evidence="7">CHAT domain-containing protein</fullName>
    </submittedName>
</protein>
<gene>
    <name evidence="7" type="ORF">IPJ48_11625</name>
</gene>
<reference evidence="7" key="1">
    <citation type="submission" date="2020-10" db="EMBL/GenBank/DDBJ databases">
        <title>Connecting structure to function with the recovery of over 1000 high-quality activated sludge metagenome-assembled genomes encoding full-length rRNA genes using long-read sequencing.</title>
        <authorList>
            <person name="Singleton C.M."/>
            <person name="Petriglieri F."/>
            <person name="Kristensen J.M."/>
            <person name="Kirkegaard R.H."/>
            <person name="Michaelsen T.Y."/>
            <person name="Andersen M.H."/>
            <person name="Karst S.M."/>
            <person name="Dueholm M.S."/>
            <person name="Nielsen P.H."/>
            <person name="Albertsen M."/>
        </authorList>
    </citation>
    <scope>NUCLEOTIDE SEQUENCE</scope>
    <source>
        <strain evidence="7">EsbW_18-Q3-R4-48_MAXAC.044</strain>
    </source>
</reference>
<dbReference type="PANTHER" id="PTHR10098:SF108">
    <property type="entry name" value="TETRATRICOPEPTIDE REPEAT PROTEIN 28"/>
    <property type="match status" value="1"/>
</dbReference>
<dbReference type="PANTHER" id="PTHR10098">
    <property type="entry name" value="RAPSYN-RELATED"/>
    <property type="match status" value="1"/>
</dbReference>
<dbReference type="InterPro" id="IPR013105">
    <property type="entry name" value="TPR_2"/>
</dbReference>
<dbReference type="PROSITE" id="PS00018">
    <property type="entry name" value="EF_HAND_1"/>
    <property type="match status" value="1"/>
</dbReference>
<feature type="repeat" description="TPR" evidence="3">
    <location>
        <begin position="58"/>
        <end position="91"/>
    </location>
</feature>
<evidence type="ECO:0000256" key="1">
    <source>
        <dbReference type="ARBA" id="ARBA00022737"/>
    </source>
</evidence>
<evidence type="ECO:0000256" key="2">
    <source>
        <dbReference type="ARBA" id="ARBA00022803"/>
    </source>
</evidence>
<dbReference type="InterPro" id="IPR011990">
    <property type="entry name" value="TPR-like_helical_dom_sf"/>
</dbReference>